<comment type="caution">
    <text evidence="8">The sequence shown here is derived from an EMBL/GenBank/DDBJ whole genome shotgun (WGS) entry which is preliminary data.</text>
</comment>
<dbReference type="GO" id="GO:0045943">
    <property type="term" value="P:positive regulation of transcription by RNA polymerase I"/>
    <property type="evidence" value="ECO:0007669"/>
    <property type="project" value="TreeGrafter"/>
</dbReference>
<feature type="repeat" description="WD" evidence="6">
    <location>
        <begin position="183"/>
        <end position="225"/>
    </location>
</feature>
<protein>
    <submittedName>
        <fullName evidence="8">U3 small nucleolar RNA-associated protein 15</fullName>
    </submittedName>
</protein>
<feature type="repeat" description="WD" evidence="6">
    <location>
        <begin position="272"/>
        <end position="313"/>
    </location>
</feature>
<dbReference type="InterPro" id="IPR001680">
    <property type="entry name" value="WD40_rpt"/>
</dbReference>
<keyword evidence="2" id="KW-0698">rRNA processing</keyword>
<dbReference type="SUPFAM" id="SSF50978">
    <property type="entry name" value="WD40 repeat-like"/>
    <property type="match status" value="1"/>
</dbReference>
<evidence type="ECO:0000259" key="7">
    <source>
        <dbReference type="Pfam" id="PF09384"/>
    </source>
</evidence>
<dbReference type="SMART" id="SM00320">
    <property type="entry name" value="WD40"/>
    <property type="match status" value="6"/>
</dbReference>
<evidence type="ECO:0000256" key="3">
    <source>
        <dbReference type="ARBA" id="ARBA00022574"/>
    </source>
</evidence>
<keyword evidence="3 6" id="KW-0853">WD repeat</keyword>
<feature type="domain" description="U3 small nucleolar RNA-associated protein 15 C-terminal" evidence="7">
    <location>
        <begin position="410"/>
        <end position="551"/>
    </location>
</feature>
<gene>
    <name evidence="8" type="ORF">MVEN_01241600</name>
</gene>
<name>A0A8H7CZ48_9AGAR</name>
<dbReference type="PANTHER" id="PTHR19924">
    <property type="entry name" value="UTP15 U3 SMALL NUCLEOLAR RNA-ASSOCIATED PROTEIN 15 FAMILY MEMBER"/>
    <property type="match status" value="1"/>
</dbReference>
<keyword evidence="5" id="KW-0539">Nucleus</keyword>
<dbReference type="Gene3D" id="2.130.10.10">
    <property type="entry name" value="YVTN repeat-like/Quinoprotein amine dehydrogenase"/>
    <property type="match status" value="1"/>
</dbReference>
<dbReference type="OrthoDB" id="431715at2759"/>
<evidence type="ECO:0000256" key="1">
    <source>
        <dbReference type="ARBA" id="ARBA00004604"/>
    </source>
</evidence>
<proteinExistence type="predicted"/>
<evidence type="ECO:0000256" key="2">
    <source>
        <dbReference type="ARBA" id="ARBA00022552"/>
    </source>
</evidence>
<evidence type="ECO:0000313" key="9">
    <source>
        <dbReference type="Proteomes" id="UP000620124"/>
    </source>
</evidence>
<dbReference type="Proteomes" id="UP000620124">
    <property type="component" value="Unassembled WGS sequence"/>
</dbReference>
<dbReference type="Pfam" id="PF00400">
    <property type="entry name" value="WD40"/>
    <property type="match status" value="3"/>
</dbReference>
<dbReference type="PROSITE" id="PS50082">
    <property type="entry name" value="WD_REPEATS_2"/>
    <property type="match status" value="3"/>
</dbReference>
<evidence type="ECO:0000313" key="8">
    <source>
        <dbReference type="EMBL" id="KAF7352753.1"/>
    </source>
</evidence>
<keyword evidence="4" id="KW-0677">Repeat</keyword>
<dbReference type="PROSITE" id="PS00678">
    <property type="entry name" value="WD_REPEATS_1"/>
    <property type="match status" value="1"/>
</dbReference>
<dbReference type="AlphaFoldDB" id="A0A8H7CZ48"/>
<dbReference type="PROSITE" id="PS50294">
    <property type="entry name" value="WD_REPEATS_REGION"/>
    <property type="match status" value="1"/>
</dbReference>
<evidence type="ECO:0000256" key="4">
    <source>
        <dbReference type="ARBA" id="ARBA00022737"/>
    </source>
</evidence>
<sequence length="561" mass="62176">MPFTHDHVNLIAKFSRLPYLRAMDFHPVVVKPHPRPSSSKHSPESRYWRQFRHPVFVKEYAPVTSVHFSPCKPHRFAVTAATRVQIYAPRTQKVTKTISRFKDVARSGSIRADGKLVVAGDDSGLVQVFDINSRAILRTLDSHKQPVHVAKFSALTPTQVLSCSDDTTAKIWDVPSQTAISTFTSHTDYIRSGQVSTSNPNLVLTGSYDSTVRLFDARSGHCEMVMGGTSGGGDAPVEQVLMFPSGTVAIASTGPILRVWDIVAGGRCTRALSNHQKTVTALAFNGNASRLLTGGLDQMVKVYDVSTYKVVHTMRYPAPILCLAISVRIILTFRAFVETICSLTRLILQRACRTARFLCVDDNPKHRRRQATPHFLRPHCRSGAFESFLGASFPTLGQGSVKQKTKSKAVGDADEFRVESRRAKRLRDYDRLLKSFKYSAALDSVLRKAIPPTTTFSLIQELIHRDGLRIALAGRDDVLLEPVLRLLVKYVTDPRFGEMVCDVAGIVIEMYTPVLGQSPLIDSLFLRLRKKVSAELRFQKELLKTKGALDMVLATAASLAG</sequence>
<dbReference type="GO" id="GO:0005730">
    <property type="term" value="C:nucleolus"/>
    <property type="evidence" value="ECO:0007669"/>
    <property type="project" value="UniProtKB-SubCell"/>
</dbReference>
<organism evidence="8 9">
    <name type="scientific">Mycena venus</name>
    <dbReference type="NCBI Taxonomy" id="2733690"/>
    <lineage>
        <taxon>Eukaryota</taxon>
        <taxon>Fungi</taxon>
        <taxon>Dikarya</taxon>
        <taxon>Basidiomycota</taxon>
        <taxon>Agaricomycotina</taxon>
        <taxon>Agaricomycetes</taxon>
        <taxon>Agaricomycetidae</taxon>
        <taxon>Agaricales</taxon>
        <taxon>Marasmiineae</taxon>
        <taxon>Mycenaceae</taxon>
        <taxon>Mycena</taxon>
    </lineage>
</organism>
<evidence type="ECO:0000256" key="5">
    <source>
        <dbReference type="ARBA" id="ARBA00023242"/>
    </source>
</evidence>
<dbReference type="Pfam" id="PF09384">
    <property type="entry name" value="UTP15_C"/>
    <property type="match status" value="1"/>
</dbReference>
<accession>A0A8H7CZ48</accession>
<dbReference type="PANTHER" id="PTHR19924:SF26">
    <property type="entry name" value="U3 SMALL NUCLEOLAR RNA-ASSOCIATED PROTEIN 15 HOMOLOG"/>
    <property type="match status" value="1"/>
</dbReference>
<comment type="subcellular location">
    <subcellularLocation>
        <location evidence="1">Nucleus</location>
        <location evidence="1">Nucleolus</location>
    </subcellularLocation>
</comment>
<dbReference type="InterPro" id="IPR018983">
    <property type="entry name" value="U3_snoRNA-assocProt_15_C"/>
</dbReference>
<feature type="repeat" description="WD" evidence="6">
    <location>
        <begin position="140"/>
        <end position="182"/>
    </location>
</feature>
<dbReference type="CDD" id="cd00200">
    <property type="entry name" value="WD40"/>
    <property type="match status" value="1"/>
</dbReference>
<dbReference type="InterPro" id="IPR036322">
    <property type="entry name" value="WD40_repeat_dom_sf"/>
</dbReference>
<evidence type="ECO:0000256" key="6">
    <source>
        <dbReference type="PROSITE-ProRule" id="PRU00221"/>
    </source>
</evidence>
<dbReference type="InterPro" id="IPR019775">
    <property type="entry name" value="WD40_repeat_CS"/>
</dbReference>
<reference evidence="8" key="1">
    <citation type="submission" date="2020-05" db="EMBL/GenBank/DDBJ databases">
        <title>Mycena genomes resolve the evolution of fungal bioluminescence.</title>
        <authorList>
            <person name="Tsai I.J."/>
        </authorList>
    </citation>
    <scope>NUCLEOTIDE SEQUENCE</scope>
    <source>
        <strain evidence="8">CCC161011</strain>
    </source>
</reference>
<dbReference type="EMBL" id="JACAZI010000009">
    <property type="protein sequence ID" value="KAF7352753.1"/>
    <property type="molecule type" value="Genomic_DNA"/>
</dbReference>
<keyword evidence="9" id="KW-1185">Reference proteome</keyword>
<dbReference type="GO" id="GO:0006364">
    <property type="term" value="P:rRNA processing"/>
    <property type="evidence" value="ECO:0007669"/>
    <property type="project" value="UniProtKB-KW"/>
</dbReference>
<dbReference type="InterPro" id="IPR015943">
    <property type="entry name" value="WD40/YVTN_repeat-like_dom_sf"/>
</dbReference>